<evidence type="ECO:0000256" key="2">
    <source>
        <dbReference type="ARBA" id="ARBA00022490"/>
    </source>
</evidence>
<feature type="domain" description="Ig-like" evidence="7">
    <location>
        <begin position="313"/>
        <end position="399"/>
    </location>
</feature>
<evidence type="ECO:0000313" key="10">
    <source>
        <dbReference type="Proteomes" id="UP000472267"/>
    </source>
</evidence>
<accession>A0A672GBR9</accession>
<feature type="domain" description="Ig-like" evidence="7">
    <location>
        <begin position="124"/>
        <end position="211"/>
    </location>
</feature>
<dbReference type="AlphaFoldDB" id="A0A672GBR9"/>
<dbReference type="InterPro" id="IPR036116">
    <property type="entry name" value="FN3_sf"/>
</dbReference>
<evidence type="ECO:0000313" key="9">
    <source>
        <dbReference type="Ensembl" id="ENSSFAP00005016286.1"/>
    </source>
</evidence>
<dbReference type="PROSITE" id="PS50835">
    <property type="entry name" value="IG_LIKE"/>
    <property type="match status" value="7"/>
</dbReference>
<evidence type="ECO:0000259" key="7">
    <source>
        <dbReference type="PROSITE" id="PS50835"/>
    </source>
</evidence>
<sequence length="952" mass="106566">MDIFGGAPRVLGYPRPVLAQCGTNATLRCQIGGDPRPDVIWERKGIQILSDGRYKLSEEGKSYMLTITGVTEQDAGQYICKARNSVGETYAAASLKVEGEALAQNGEPRQLEVNEDDLTTDDKPRFLIKPLSLRVDRGEDAAFSCKIWGTPLPEVTWEKDGKKLNDIFESSHFSVGIQDGGWFQLKVYRTRMPDKGVYTCKAVNRHGEALAGAVLLVEPVPEREDIKKFAVAEGKHAKFRCFVTGKPKPEIIWKKDGVPLEPGRRHLIFEDREGYYTLKVLYSKVQDTGLYVCAASNTLGNTLSAVHLSVKGPTVRFRRPLKDIEVKERDVAVLECEVPDESVPAAWYLEDQRLMPSSKYGMEQRGTKRRLTIQDVGMDDDGVYLCEMPDGGKSIAELSVKGTIVRKLPRKLEVLEGENAAFCVEVDNDDLEVHWFKDGLKLHETHQTILKSFGKTHILVFVNVAYHDSGVVTFVTGRSKTSSRLKVKAARHCPPICPVGVKMDVDRPNSALLTWDPAPNSQTSTRSFFVLERQEVGSQEWQKCFTSETATSAEVTGDSVPCEGNYRFRVCCINKYGRSGHVEFPKAVHLVPGPKICTRLRSCEVMEGEEARFAIELSANMVGTWFLNSAQLQNGERYLIQHTQTKHSLVIRETHTAEDTAEVTFIANGVRDSAVLKFNPVSELDSNKKVETGDAIVLYCEVSHPSAKVSWFKDGEELHVREGFNIQSEGNMRRIVIHSAEHCHSGVYTCETSGDVIKYNVDVAEPPVTIVEPKDDVVMERSIGEQIDLQCELSRSRGKVRWSKDGQQVEEGGNVQLISEGPYRRLTILCGSREDGGEYVCEADGDSTLVFILVRTSNDFFLELMHLAPERLDLSCEISQADAPVRWYKDNLEVEECCNLILEVDGTKRRLIIPMTTIDDTGEYICDTEDDSVAFLKPLIVLINKHKIKCFF</sequence>
<dbReference type="FunFam" id="2.60.40.10:FF:001752">
    <property type="entry name" value="obscurin-like isoform X3"/>
    <property type="match status" value="1"/>
</dbReference>
<dbReference type="SMART" id="SM00409">
    <property type="entry name" value="IG"/>
    <property type="match status" value="8"/>
</dbReference>
<evidence type="ECO:0000259" key="8">
    <source>
        <dbReference type="PROSITE" id="PS50853"/>
    </source>
</evidence>
<evidence type="ECO:0000256" key="3">
    <source>
        <dbReference type="ARBA" id="ARBA00022553"/>
    </source>
</evidence>
<dbReference type="FunFam" id="2.60.40.10:FF:001084">
    <property type="entry name" value="obscurin-like isoform X3"/>
    <property type="match status" value="3"/>
</dbReference>
<dbReference type="FunFam" id="2.60.40.10:FF:000502">
    <property type="entry name" value="obscurin-like protein 1 isoform X2"/>
    <property type="match status" value="1"/>
</dbReference>
<dbReference type="Proteomes" id="UP000472267">
    <property type="component" value="Unassembled WGS sequence"/>
</dbReference>
<dbReference type="PANTHER" id="PTHR35971:SF3">
    <property type="entry name" value="OBSCURIN-LIKE PROTEIN 1 ISOFORM X1"/>
    <property type="match status" value="1"/>
</dbReference>
<dbReference type="SUPFAM" id="SSF49265">
    <property type="entry name" value="Fibronectin type III"/>
    <property type="match status" value="1"/>
</dbReference>
<organism evidence="9 10">
    <name type="scientific">Salarias fasciatus</name>
    <name type="common">Jewelled blenny</name>
    <name type="synonym">Blennius fasciatus</name>
    <dbReference type="NCBI Taxonomy" id="181472"/>
    <lineage>
        <taxon>Eukaryota</taxon>
        <taxon>Metazoa</taxon>
        <taxon>Chordata</taxon>
        <taxon>Craniata</taxon>
        <taxon>Vertebrata</taxon>
        <taxon>Euteleostomi</taxon>
        <taxon>Actinopterygii</taxon>
        <taxon>Neopterygii</taxon>
        <taxon>Teleostei</taxon>
        <taxon>Neoteleostei</taxon>
        <taxon>Acanthomorphata</taxon>
        <taxon>Ovalentaria</taxon>
        <taxon>Blenniimorphae</taxon>
        <taxon>Blenniiformes</taxon>
        <taxon>Blennioidei</taxon>
        <taxon>Blenniidae</taxon>
        <taxon>Salariinae</taxon>
        <taxon>Salarias</taxon>
    </lineage>
</organism>
<name>A0A672GBR9_SALFA</name>
<dbReference type="SMART" id="SM00408">
    <property type="entry name" value="IGc2"/>
    <property type="match status" value="7"/>
</dbReference>
<keyword evidence="5" id="KW-1015">Disulfide bond</keyword>
<dbReference type="InterPro" id="IPR003599">
    <property type="entry name" value="Ig_sub"/>
</dbReference>
<feature type="domain" description="Ig-like" evidence="7">
    <location>
        <begin position="680"/>
        <end position="769"/>
    </location>
</feature>
<keyword evidence="6" id="KW-0393">Immunoglobulin domain</keyword>
<dbReference type="Ensembl" id="ENSSFAT00005016932.1">
    <property type="protein sequence ID" value="ENSSFAP00005016286.1"/>
    <property type="gene ID" value="ENSSFAG00005008643.1"/>
</dbReference>
<reference evidence="9" key="1">
    <citation type="submission" date="2025-08" db="UniProtKB">
        <authorList>
            <consortium name="Ensembl"/>
        </authorList>
    </citation>
    <scope>IDENTIFICATION</scope>
</reference>
<dbReference type="FunFam" id="2.60.40.10:FF:000464">
    <property type="entry name" value="Putative obscurin-like protein 1"/>
    <property type="match status" value="1"/>
</dbReference>
<proteinExistence type="predicted"/>
<dbReference type="InterPro" id="IPR003598">
    <property type="entry name" value="Ig_sub2"/>
</dbReference>
<evidence type="ECO:0000256" key="5">
    <source>
        <dbReference type="ARBA" id="ARBA00023157"/>
    </source>
</evidence>
<dbReference type="InterPro" id="IPR052385">
    <property type="entry name" value="Obscurin/Obscurin-like_Reg"/>
</dbReference>
<feature type="domain" description="Ig-like" evidence="7">
    <location>
        <begin position="870"/>
        <end position="932"/>
    </location>
</feature>
<feature type="domain" description="Ig-like" evidence="7">
    <location>
        <begin position="221"/>
        <end position="309"/>
    </location>
</feature>
<evidence type="ECO:0000256" key="6">
    <source>
        <dbReference type="ARBA" id="ARBA00023319"/>
    </source>
</evidence>
<dbReference type="InterPro" id="IPR013783">
    <property type="entry name" value="Ig-like_fold"/>
</dbReference>
<keyword evidence="4" id="KW-0677">Repeat</keyword>
<feature type="domain" description="Ig-like" evidence="7">
    <location>
        <begin position="8"/>
        <end position="98"/>
    </location>
</feature>
<dbReference type="PANTHER" id="PTHR35971">
    <property type="entry name" value="SI:DKEY-31G6.6"/>
    <property type="match status" value="1"/>
</dbReference>
<dbReference type="CDD" id="cd00063">
    <property type="entry name" value="FN3"/>
    <property type="match status" value="1"/>
</dbReference>
<comment type="subcellular location">
    <subcellularLocation>
        <location evidence="1">Cytoplasm</location>
    </subcellularLocation>
</comment>
<dbReference type="PROSITE" id="PS50853">
    <property type="entry name" value="FN3"/>
    <property type="match status" value="1"/>
</dbReference>
<keyword evidence="2" id="KW-0963">Cytoplasm</keyword>
<reference evidence="9" key="2">
    <citation type="submission" date="2025-09" db="UniProtKB">
        <authorList>
            <consortium name="Ensembl"/>
        </authorList>
    </citation>
    <scope>IDENTIFICATION</scope>
</reference>
<protein>
    <submittedName>
        <fullName evidence="9">Obscurin like cytoskeletal adaptor 1a</fullName>
    </submittedName>
</protein>
<dbReference type="InterPro" id="IPR036179">
    <property type="entry name" value="Ig-like_dom_sf"/>
</dbReference>
<evidence type="ECO:0000256" key="4">
    <source>
        <dbReference type="ARBA" id="ARBA00022737"/>
    </source>
</evidence>
<dbReference type="FunFam" id="2.60.40.10:FF:000211">
    <property type="entry name" value="Obscurin-like protein 1"/>
    <property type="match status" value="2"/>
</dbReference>
<evidence type="ECO:0000256" key="1">
    <source>
        <dbReference type="ARBA" id="ARBA00004496"/>
    </source>
</evidence>
<dbReference type="Gene3D" id="2.60.40.10">
    <property type="entry name" value="Immunoglobulins"/>
    <property type="match status" value="10"/>
</dbReference>
<dbReference type="InterPro" id="IPR007110">
    <property type="entry name" value="Ig-like_dom"/>
</dbReference>
<feature type="domain" description="Fibronectin type-III" evidence="8">
    <location>
        <begin position="494"/>
        <end position="593"/>
    </location>
</feature>
<dbReference type="GO" id="GO:0005737">
    <property type="term" value="C:cytoplasm"/>
    <property type="evidence" value="ECO:0007669"/>
    <property type="project" value="UniProtKB-SubCell"/>
</dbReference>
<dbReference type="SUPFAM" id="SSF48726">
    <property type="entry name" value="Immunoglobulin"/>
    <property type="match status" value="9"/>
</dbReference>
<keyword evidence="10" id="KW-1185">Reference proteome</keyword>
<dbReference type="InterPro" id="IPR003961">
    <property type="entry name" value="FN3_dom"/>
</dbReference>
<dbReference type="Pfam" id="PF07679">
    <property type="entry name" value="I-set"/>
    <property type="match status" value="9"/>
</dbReference>
<dbReference type="InterPro" id="IPR013098">
    <property type="entry name" value="Ig_I-set"/>
</dbReference>
<feature type="domain" description="Ig-like" evidence="7">
    <location>
        <begin position="773"/>
        <end position="843"/>
    </location>
</feature>
<keyword evidence="3" id="KW-0597">Phosphoprotein</keyword>